<dbReference type="GeneID" id="67474556"/>
<dbReference type="GO" id="GO:0003677">
    <property type="term" value="F:DNA binding"/>
    <property type="evidence" value="ECO:0007669"/>
    <property type="project" value="InterPro"/>
</dbReference>
<keyword evidence="1" id="KW-0472">Membrane</keyword>
<gene>
    <name evidence="3" type="ORF">C672_3481</name>
</gene>
<evidence type="ECO:0000313" key="3">
    <source>
        <dbReference type="EMBL" id="EQK40114.1"/>
    </source>
</evidence>
<feature type="transmembrane region" description="Helical" evidence="1">
    <location>
        <begin position="119"/>
        <end position="140"/>
    </location>
</feature>
<evidence type="ECO:0000256" key="1">
    <source>
        <dbReference type="SAM" id="Phobius"/>
    </source>
</evidence>
<dbReference type="Gene3D" id="1.10.260.40">
    <property type="entry name" value="lambda repressor-like DNA-binding domains"/>
    <property type="match status" value="1"/>
</dbReference>
<organism evidence="3 4">
    <name type="scientific">Paraclostridium bifermentans ATCC 638 = DSM 14991</name>
    <dbReference type="NCBI Taxonomy" id="1233171"/>
    <lineage>
        <taxon>Bacteria</taxon>
        <taxon>Bacillati</taxon>
        <taxon>Bacillota</taxon>
        <taxon>Clostridia</taxon>
        <taxon>Peptostreptococcales</taxon>
        <taxon>Peptostreptococcaceae</taxon>
        <taxon>Paraclostridium</taxon>
    </lineage>
</organism>
<evidence type="ECO:0000313" key="4">
    <source>
        <dbReference type="Proteomes" id="UP000015688"/>
    </source>
</evidence>
<proteinExistence type="predicted"/>
<protein>
    <submittedName>
        <fullName evidence="3">Helix-turn-helix family protein</fullName>
    </submittedName>
</protein>
<comment type="caution">
    <text evidence="3">The sequence shown here is derived from an EMBL/GenBank/DDBJ whole genome shotgun (WGS) entry which is preliminary data.</text>
</comment>
<dbReference type="CDD" id="cd00093">
    <property type="entry name" value="HTH_XRE"/>
    <property type="match status" value="1"/>
</dbReference>
<accession>T4V8T1</accession>
<keyword evidence="1" id="KW-1133">Transmembrane helix</keyword>
<evidence type="ECO:0000259" key="2">
    <source>
        <dbReference type="PROSITE" id="PS50943"/>
    </source>
</evidence>
<name>T4V8T1_PARBF</name>
<dbReference type="EMBL" id="AVNC01000021">
    <property type="protein sequence ID" value="EQK40114.1"/>
    <property type="molecule type" value="Genomic_DNA"/>
</dbReference>
<feature type="transmembrane region" description="Helical" evidence="1">
    <location>
        <begin position="146"/>
        <end position="163"/>
    </location>
</feature>
<dbReference type="PATRIC" id="fig|1233171.3.peg.3350"/>
<keyword evidence="1" id="KW-0812">Transmembrane</keyword>
<sequence length="175" mass="18849">MTNKIDIEQQIKSLQEHLHSIRKIAGWTAEDLGNRIGVTKQTISNIENNKVRLTQTQYIAIRSVLEYEIKENPENIVLQQVITLLLDNENCDSKKEEEIKKVVETIAATASGGIRGAQLAALAGALLGPIGAIGAVGVGIGGVARVAGVAGAALGWLSPFMVNKKIKKENQKKDK</sequence>
<dbReference type="SUPFAM" id="SSF47413">
    <property type="entry name" value="lambda repressor-like DNA-binding domains"/>
    <property type="match status" value="1"/>
</dbReference>
<dbReference type="PROSITE" id="PS50943">
    <property type="entry name" value="HTH_CROC1"/>
    <property type="match status" value="1"/>
</dbReference>
<dbReference type="InterPro" id="IPR001387">
    <property type="entry name" value="Cro/C1-type_HTH"/>
</dbReference>
<dbReference type="Proteomes" id="UP000015688">
    <property type="component" value="Unassembled WGS sequence"/>
</dbReference>
<dbReference type="AlphaFoldDB" id="T4V8T1"/>
<feature type="domain" description="HTH cro/C1-type" evidence="2">
    <location>
        <begin position="18"/>
        <end position="72"/>
    </location>
</feature>
<reference evidence="3 4" key="1">
    <citation type="submission" date="2013-06" db="EMBL/GenBank/DDBJ databases">
        <authorList>
            <person name="Walk S."/>
            <person name="Aronoff D."/>
            <person name="Young V.Y."/>
            <person name="Marsh J."/>
            <person name="Harrison L."/>
            <person name="Daugherty S.C."/>
            <person name="Shefchek K.A."/>
            <person name="Hine E.E."/>
            <person name="Tallon L.J."/>
            <person name="Sadzewicz L.K."/>
            <person name="Rasko D.A."/>
        </authorList>
    </citation>
    <scope>NUCLEOTIDE SEQUENCE [LARGE SCALE GENOMIC DNA]</scope>
    <source>
        <strain evidence="3 4">ATCC 638</strain>
    </source>
</reference>
<dbReference type="Pfam" id="PF01381">
    <property type="entry name" value="HTH_3"/>
    <property type="match status" value="1"/>
</dbReference>
<dbReference type="InterPro" id="IPR010982">
    <property type="entry name" value="Lambda_DNA-bd_dom_sf"/>
</dbReference>
<dbReference type="SMART" id="SM00530">
    <property type="entry name" value="HTH_XRE"/>
    <property type="match status" value="1"/>
</dbReference>
<dbReference type="RefSeq" id="WP_021434413.1">
    <property type="nucleotide sequence ID" value="NZ_AVNC01000021.1"/>
</dbReference>